<evidence type="ECO:0000313" key="1">
    <source>
        <dbReference type="EMBL" id="KTF06145.1"/>
    </source>
</evidence>
<proteinExistence type="predicted"/>
<dbReference type="EMBL" id="AYSL01001338">
    <property type="protein sequence ID" value="KTF06145.1"/>
    <property type="molecule type" value="Genomic_DNA"/>
</dbReference>
<protein>
    <submittedName>
        <fullName evidence="1">Uncharacterized protein</fullName>
    </submittedName>
</protein>
<gene>
    <name evidence="1" type="ORF">MGSAQ_002359</name>
</gene>
<comment type="caution">
    <text evidence="1">The sequence shown here is derived from an EMBL/GenBank/DDBJ whole genome shotgun (WGS) entry which is preliminary data.</text>
</comment>
<organism evidence="1">
    <name type="scientific">marine sediment metagenome</name>
    <dbReference type="NCBI Taxonomy" id="412755"/>
    <lineage>
        <taxon>unclassified sequences</taxon>
        <taxon>metagenomes</taxon>
        <taxon>ecological metagenomes</taxon>
    </lineage>
</organism>
<sequence length="49" mass="5771">MGRFRHQHAPRFQFPQHRHFECRGNRCSGDLGPDAHLFRGCRGLSWLGH</sequence>
<name>A0A1B6NRN1_9ZZZZ</name>
<reference evidence="1" key="1">
    <citation type="submission" date="2013-11" db="EMBL/GenBank/DDBJ databases">
        <title>Microbial diversity, functional groups and degradation webs in Northern and Southern Mediterranean and Red Sea marine crude oil polluted sites.</title>
        <authorList>
            <person name="Daffonchio D."/>
            <person name="Mapelli F."/>
            <person name="Ferrer M."/>
            <person name="Richter M."/>
            <person name="Cherif A."/>
            <person name="Malkawi H.I."/>
            <person name="Yakimov M.M."/>
            <person name="Abdel-Fattah Y.R."/>
            <person name="Blaghen M."/>
            <person name="Golyshin P.N."/>
            <person name="Kalogerakis N."/>
            <person name="Boon N."/>
            <person name="Magagnini M."/>
            <person name="Fava F."/>
        </authorList>
    </citation>
    <scope>NUCLEOTIDE SEQUENCE</scope>
</reference>
<dbReference type="AlphaFoldDB" id="A0A1B6NRN1"/>
<accession>A0A1B6NRN1</accession>